<evidence type="ECO:0000259" key="1">
    <source>
        <dbReference type="Pfam" id="PF21607"/>
    </source>
</evidence>
<dbReference type="PANTHER" id="PTHR32332:SF20">
    <property type="entry name" value="2-NITROPROPANE DIOXYGENASE-LIKE PROTEIN"/>
    <property type="match status" value="1"/>
</dbReference>
<dbReference type="SUPFAM" id="SSF51412">
    <property type="entry name" value="Inosine monophosphate dehydrogenase (IMPDH)"/>
    <property type="match status" value="1"/>
</dbReference>
<gene>
    <name evidence="2" type="ORF">OG563_29285</name>
</gene>
<dbReference type="InterPro" id="IPR049489">
    <property type="entry name" value="FabD-like_helical_ins"/>
</dbReference>
<sequence>MTALSTTVVAETADDITAVLLDVRQPCWIVRHDGRMGATSDAAVAARSQVLTAVAPLPPELLGDRKFHVAHGVRAAYAAGAMANGIAAPALVAAMARAGYLASYGAAGVTPPAVDAALAELSSLGKPFACNLIHSPSEPALERAIVDSCLRHRVRCVEASAFMGLTTEVVRYRAAGLGIDRHGRIEVRNRLIAKVSRVEVAEPFLRPAPVALLRRLVESGDLTPEQARLAEHVPMADDITAEADSGGHTDRRPLLVLFPELVAARDRIATTVPAAAAVRIGAAGGIGTPAAAAAAFALGAAYVVTGSINQATREAAQCETTKQLLARADFADCTMAPSSDMFELGVQVQVLRRGTMFAARAQRLYDTYRAYAGLDDIPADLRRDLEATLFRRPLETVWQDCVAYFTERDPGQLAGADEDPKRKMALVFRWYLGLSSGWSIRGEADRTADYQIWCGPAMGGFNNWVAGTYLAALDNRHAADIADQMMLGAAYLTRIAQLRTAGVRLPAECTRFVPRPIQQPAGRVESRC</sequence>
<accession>A0ABZ1YN28</accession>
<dbReference type="Pfam" id="PF21607">
    <property type="entry name" value="FabD_helical_ins"/>
    <property type="match status" value="1"/>
</dbReference>
<dbReference type="Proteomes" id="UP001432062">
    <property type="component" value="Chromosome"/>
</dbReference>
<proteinExistence type="predicted"/>
<dbReference type="PANTHER" id="PTHR32332">
    <property type="entry name" value="2-NITROPROPANE DIOXYGENASE"/>
    <property type="match status" value="1"/>
</dbReference>
<evidence type="ECO:0000313" key="2">
    <source>
        <dbReference type="EMBL" id="WUV43312.1"/>
    </source>
</evidence>
<dbReference type="Gene3D" id="3.20.20.70">
    <property type="entry name" value="Aldolase class I"/>
    <property type="match status" value="2"/>
</dbReference>
<dbReference type="EMBL" id="CP109441">
    <property type="protein sequence ID" value="WUV43312.1"/>
    <property type="molecule type" value="Genomic_DNA"/>
</dbReference>
<reference evidence="2" key="1">
    <citation type="submission" date="2022-10" db="EMBL/GenBank/DDBJ databases">
        <title>The complete genomes of actinobacterial strains from the NBC collection.</title>
        <authorList>
            <person name="Joergensen T.S."/>
            <person name="Alvarez Arevalo M."/>
            <person name="Sterndorff E.B."/>
            <person name="Faurdal D."/>
            <person name="Vuksanovic O."/>
            <person name="Mourched A.-S."/>
            <person name="Charusanti P."/>
            <person name="Shaw S."/>
            <person name="Blin K."/>
            <person name="Weber T."/>
        </authorList>
    </citation>
    <scope>NUCLEOTIDE SEQUENCE</scope>
    <source>
        <strain evidence="2">NBC_01482</strain>
    </source>
</reference>
<evidence type="ECO:0000313" key="3">
    <source>
        <dbReference type="Proteomes" id="UP001432062"/>
    </source>
</evidence>
<dbReference type="InterPro" id="IPR014179">
    <property type="entry name" value="PfaD-like_TIM-barrel"/>
</dbReference>
<feature type="domain" description="[Acyl-carrier-protein] S-malonyltransferase-like inserted helical" evidence="1">
    <location>
        <begin position="371"/>
        <end position="450"/>
    </location>
</feature>
<organism evidence="2 3">
    <name type="scientific">Nocardia vinacea</name>
    <dbReference type="NCBI Taxonomy" id="96468"/>
    <lineage>
        <taxon>Bacteria</taxon>
        <taxon>Bacillati</taxon>
        <taxon>Actinomycetota</taxon>
        <taxon>Actinomycetes</taxon>
        <taxon>Mycobacteriales</taxon>
        <taxon>Nocardiaceae</taxon>
        <taxon>Nocardia</taxon>
    </lineage>
</organism>
<dbReference type="RefSeq" id="WP_329405816.1">
    <property type="nucleotide sequence ID" value="NZ_CP109441.1"/>
</dbReference>
<name>A0ABZ1YN28_9NOCA</name>
<protein>
    <submittedName>
        <fullName evidence="2">PfaD family polyunsaturated fatty acid/polyketide biosynthesis protein</fullName>
    </submittedName>
</protein>
<dbReference type="Pfam" id="PF03060">
    <property type="entry name" value="NMO"/>
    <property type="match status" value="1"/>
</dbReference>
<dbReference type="InterPro" id="IPR013785">
    <property type="entry name" value="Aldolase_TIM"/>
</dbReference>
<dbReference type="NCBIfam" id="TIGR02814">
    <property type="entry name" value="pfaD_fam"/>
    <property type="match status" value="1"/>
</dbReference>
<keyword evidence="3" id="KW-1185">Reference proteome</keyword>